<organism evidence="2 3">
    <name type="scientific">Xenoophorus captivus</name>
    <dbReference type="NCBI Taxonomy" id="1517983"/>
    <lineage>
        <taxon>Eukaryota</taxon>
        <taxon>Metazoa</taxon>
        <taxon>Chordata</taxon>
        <taxon>Craniata</taxon>
        <taxon>Vertebrata</taxon>
        <taxon>Euteleostomi</taxon>
        <taxon>Actinopterygii</taxon>
        <taxon>Neopterygii</taxon>
        <taxon>Teleostei</taxon>
        <taxon>Neoteleostei</taxon>
        <taxon>Acanthomorphata</taxon>
        <taxon>Ovalentaria</taxon>
        <taxon>Atherinomorphae</taxon>
        <taxon>Cyprinodontiformes</taxon>
        <taxon>Goodeidae</taxon>
        <taxon>Xenoophorus</taxon>
    </lineage>
</organism>
<evidence type="ECO:0000313" key="3">
    <source>
        <dbReference type="Proteomes" id="UP001434883"/>
    </source>
</evidence>
<gene>
    <name evidence="2" type="ORF">XENOCAPTIV_009435</name>
</gene>
<accession>A0ABV0RGI0</accession>
<dbReference type="EMBL" id="JAHRIN010044141">
    <property type="protein sequence ID" value="MEQ2207258.1"/>
    <property type="molecule type" value="Genomic_DNA"/>
</dbReference>
<evidence type="ECO:0000313" key="2">
    <source>
        <dbReference type="EMBL" id="MEQ2207258.1"/>
    </source>
</evidence>
<dbReference type="Proteomes" id="UP001434883">
    <property type="component" value="Unassembled WGS sequence"/>
</dbReference>
<comment type="caution">
    <text evidence="2">The sequence shown here is derived from an EMBL/GenBank/DDBJ whole genome shotgun (WGS) entry which is preliminary data.</text>
</comment>
<keyword evidence="3" id="KW-1185">Reference proteome</keyword>
<feature type="region of interest" description="Disordered" evidence="1">
    <location>
        <begin position="1"/>
        <end position="20"/>
    </location>
</feature>
<name>A0ABV0RGI0_9TELE</name>
<sequence>MFHKINKKSRNPSPLSSDPLPALHITQLVLNRLFQHQKTSKAAGSDDIFDFCLRTCADQLASWHLHSDPKEISVKVAVKGSLLLHAFHHHPGPQETFNHHWVK</sequence>
<reference evidence="2 3" key="1">
    <citation type="submission" date="2021-06" db="EMBL/GenBank/DDBJ databases">
        <authorList>
            <person name="Palmer J.M."/>
        </authorList>
    </citation>
    <scope>NUCLEOTIDE SEQUENCE [LARGE SCALE GENOMIC DNA]</scope>
    <source>
        <strain evidence="2 3">XC_2019</strain>
        <tissue evidence="2">Muscle</tissue>
    </source>
</reference>
<evidence type="ECO:0000256" key="1">
    <source>
        <dbReference type="SAM" id="MobiDB-lite"/>
    </source>
</evidence>
<protein>
    <submittedName>
        <fullName evidence="2">Uncharacterized protein</fullName>
    </submittedName>
</protein>
<proteinExistence type="predicted"/>
<feature type="compositionally biased region" description="Basic residues" evidence="1">
    <location>
        <begin position="1"/>
        <end position="10"/>
    </location>
</feature>